<protein>
    <submittedName>
        <fullName evidence="3">DUF6292 family protein</fullName>
    </submittedName>
</protein>
<evidence type="ECO:0000313" key="4">
    <source>
        <dbReference type="Proteomes" id="UP001223144"/>
    </source>
</evidence>
<accession>A0ABT6HZP8</accession>
<evidence type="ECO:0000256" key="1">
    <source>
        <dbReference type="SAM" id="MobiDB-lite"/>
    </source>
</evidence>
<feature type="domain" description="DUF6292" evidence="2">
    <location>
        <begin position="245"/>
        <end position="339"/>
    </location>
</feature>
<feature type="region of interest" description="Disordered" evidence="1">
    <location>
        <begin position="132"/>
        <end position="152"/>
    </location>
</feature>
<feature type="region of interest" description="Disordered" evidence="1">
    <location>
        <begin position="302"/>
        <end position="332"/>
    </location>
</feature>
<reference evidence="3 4" key="1">
    <citation type="submission" date="2023-04" db="EMBL/GenBank/DDBJ databases">
        <title>Streptomyces chengmaiensis sp. nov. isolated from the stem of mangrove plant in Hainan.</title>
        <authorList>
            <person name="Huang X."/>
            <person name="Zhou S."/>
            <person name="Chu X."/>
            <person name="Xie Y."/>
            <person name="Lin Y."/>
        </authorList>
    </citation>
    <scope>NUCLEOTIDE SEQUENCE [LARGE SCALE GENOMIC DNA]</scope>
    <source>
        <strain evidence="3 4">HNM0663</strain>
    </source>
</reference>
<proteinExistence type="predicted"/>
<keyword evidence="4" id="KW-1185">Reference proteome</keyword>
<evidence type="ECO:0000313" key="3">
    <source>
        <dbReference type="EMBL" id="MDH2393738.1"/>
    </source>
</evidence>
<dbReference type="InterPro" id="IPR046259">
    <property type="entry name" value="DUF6292"/>
</dbReference>
<gene>
    <name evidence="3" type="ORF">QCN29_34250</name>
</gene>
<name>A0ABT6HZP8_9ACTN</name>
<dbReference type="Pfam" id="PF19809">
    <property type="entry name" value="DUF6292"/>
    <property type="match status" value="1"/>
</dbReference>
<dbReference type="RefSeq" id="WP_279933076.1">
    <property type="nucleotide sequence ID" value="NZ_JARWBG010000081.1"/>
</dbReference>
<comment type="caution">
    <text evidence="3">The sequence shown here is derived from an EMBL/GenBank/DDBJ whole genome shotgun (WGS) entry which is preliminary data.</text>
</comment>
<dbReference type="EMBL" id="JARWBG010000081">
    <property type="protein sequence ID" value="MDH2393738.1"/>
    <property type="molecule type" value="Genomic_DNA"/>
</dbReference>
<sequence length="350" mass="38109">MKKMIRAGRLKYAQTMADLAAQLGMPLGTFRNKKPHTQEGHPAPISSPTSRALLWDSEQTKAFHAGRPVPALPEVDDEEDLLDRHEAAAELGVSPASWNKYKSDPKLAEHVVLVPEEDGTEHWPRRVVRGYKADRPGRGAGGGRRTGSGDMIPRDEILPRIAELLDTNPTITLTEVADTLGIAKFPTAQAGLAQLRGRRIADLVEATPELTPLEAAERLGYPTVTHRGAAAIAEAELRIRRARPYLQQVADALAEAGVAEPVQVEVRQLAGENLAAAVPLTASQTSPVLVWDERYGWRTATSRRHPIGKDTGTPPEGEGIRYLGSSTRPQPAELLEQLADRRKGSKHPRA</sequence>
<evidence type="ECO:0000259" key="2">
    <source>
        <dbReference type="Pfam" id="PF19809"/>
    </source>
</evidence>
<organism evidence="3 4">
    <name type="scientific">Streptomyces chengmaiensis</name>
    <dbReference type="NCBI Taxonomy" id="3040919"/>
    <lineage>
        <taxon>Bacteria</taxon>
        <taxon>Bacillati</taxon>
        <taxon>Actinomycetota</taxon>
        <taxon>Actinomycetes</taxon>
        <taxon>Kitasatosporales</taxon>
        <taxon>Streptomycetaceae</taxon>
        <taxon>Streptomyces</taxon>
    </lineage>
</organism>
<dbReference type="Proteomes" id="UP001223144">
    <property type="component" value="Unassembled WGS sequence"/>
</dbReference>